<evidence type="ECO:0000256" key="5">
    <source>
        <dbReference type="ARBA" id="ARBA00023163"/>
    </source>
</evidence>
<dbReference type="OrthoDB" id="2381154at2"/>
<name>A0A2N3LLS0_9BACI</name>
<dbReference type="InterPro" id="IPR013324">
    <property type="entry name" value="RNA_pol_sigma_r3/r4-like"/>
</dbReference>
<keyword evidence="8" id="KW-1185">Reference proteome</keyword>
<dbReference type="PANTHER" id="PTHR43133:SF8">
    <property type="entry name" value="RNA POLYMERASE SIGMA FACTOR HI_1459-RELATED"/>
    <property type="match status" value="1"/>
</dbReference>
<dbReference type="GO" id="GO:0003677">
    <property type="term" value="F:DNA binding"/>
    <property type="evidence" value="ECO:0007669"/>
    <property type="project" value="UniProtKB-KW"/>
</dbReference>
<dbReference type="InterPro" id="IPR013325">
    <property type="entry name" value="RNA_pol_sigma_r2"/>
</dbReference>
<comment type="similarity">
    <text evidence="1">Belongs to the sigma-70 factor family. ECF subfamily.</text>
</comment>
<evidence type="ECO:0000256" key="1">
    <source>
        <dbReference type="ARBA" id="ARBA00010641"/>
    </source>
</evidence>
<dbReference type="InterPro" id="IPR014284">
    <property type="entry name" value="RNA_pol_sigma-70_dom"/>
</dbReference>
<dbReference type="InterPro" id="IPR039425">
    <property type="entry name" value="RNA_pol_sigma-70-like"/>
</dbReference>
<evidence type="ECO:0000256" key="4">
    <source>
        <dbReference type="ARBA" id="ARBA00023125"/>
    </source>
</evidence>
<feature type="domain" description="RNA polymerase sigma-70 region 2" evidence="6">
    <location>
        <begin position="27"/>
        <end position="90"/>
    </location>
</feature>
<accession>A0A2N3LLS0</accession>
<dbReference type="Proteomes" id="UP000233440">
    <property type="component" value="Unassembled WGS sequence"/>
</dbReference>
<dbReference type="SUPFAM" id="SSF54427">
    <property type="entry name" value="NTF2-like"/>
    <property type="match status" value="1"/>
</dbReference>
<dbReference type="InterPro" id="IPR032710">
    <property type="entry name" value="NTF2-like_dom_sf"/>
</dbReference>
<dbReference type="GO" id="GO:0006352">
    <property type="term" value="P:DNA-templated transcription initiation"/>
    <property type="evidence" value="ECO:0007669"/>
    <property type="project" value="InterPro"/>
</dbReference>
<dbReference type="InterPro" id="IPR007627">
    <property type="entry name" value="RNA_pol_sigma70_r2"/>
</dbReference>
<dbReference type="NCBIfam" id="TIGR02937">
    <property type="entry name" value="sigma70-ECF"/>
    <property type="match status" value="1"/>
</dbReference>
<dbReference type="SUPFAM" id="SSF88946">
    <property type="entry name" value="Sigma2 domain of RNA polymerase sigma factors"/>
    <property type="match status" value="1"/>
</dbReference>
<evidence type="ECO:0000313" key="7">
    <source>
        <dbReference type="EMBL" id="PKR85525.1"/>
    </source>
</evidence>
<dbReference type="Gene3D" id="3.10.450.50">
    <property type="match status" value="1"/>
</dbReference>
<dbReference type="GO" id="GO:0016987">
    <property type="term" value="F:sigma factor activity"/>
    <property type="evidence" value="ECO:0007669"/>
    <property type="project" value="UniProtKB-KW"/>
</dbReference>
<comment type="caution">
    <text evidence="7">The sequence shown here is derived from an EMBL/GenBank/DDBJ whole genome shotgun (WGS) entry which is preliminary data.</text>
</comment>
<dbReference type="InterPro" id="IPR036388">
    <property type="entry name" value="WH-like_DNA-bd_sf"/>
</dbReference>
<keyword evidence="4" id="KW-0238">DNA-binding</keyword>
<protein>
    <submittedName>
        <fullName evidence="7">RNA polymerase</fullName>
    </submittedName>
</protein>
<sequence length="313" mass="36392">MTDDTINKWNETSRELRQQLDSVIAEFGAGLWNYCRYLTGSPWDGEDLYQETMLKVLGGLFQRWHPTNLKSYLYRIATNTWMDHCRREKRNVGELLEENIPSEEFADSLDLEEALKVLFQLFSPRQTAVFLLMEVFRFQAHEIASMVKTTPGAVYATIRRMKIKLRNQPIENIPTDIKNQDTEHHEIIQAYLQALSDGDVEDVLALISDQAHYEASLGFIEVSKDEIRNGSMLHGLPGYKAKQFMLWGKPVIVVFADSNEGEVVHDIQYQEIENNKIVYHRSYFFRKEFIIAASKELGLKPQLMKEPSIHWDN</sequence>
<dbReference type="Gene3D" id="1.10.10.10">
    <property type="entry name" value="Winged helix-like DNA-binding domain superfamily/Winged helix DNA-binding domain"/>
    <property type="match status" value="1"/>
</dbReference>
<evidence type="ECO:0000313" key="8">
    <source>
        <dbReference type="Proteomes" id="UP000233440"/>
    </source>
</evidence>
<dbReference type="EMBL" id="PIQO01000004">
    <property type="protein sequence ID" value="PKR85525.1"/>
    <property type="molecule type" value="Genomic_DNA"/>
</dbReference>
<keyword evidence="5" id="KW-0804">Transcription</keyword>
<evidence type="ECO:0000259" key="6">
    <source>
        <dbReference type="Pfam" id="PF04542"/>
    </source>
</evidence>
<organism evidence="7 8">
    <name type="scientific">Heyndrickxia camelliae</name>
    <dbReference type="NCBI Taxonomy" id="1707093"/>
    <lineage>
        <taxon>Bacteria</taxon>
        <taxon>Bacillati</taxon>
        <taxon>Bacillota</taxon>
        <taxon>Bacilli</taxon>
        <taxon>Bacillales</taxon>
        <taxon>Bacillaceae</taxon>
        <taxon>Heyndrickxia</taxon>
    </lineage>
</organism>
<dbReference type="Gene3D" id="1.10.1740.10">
    <property type="match status" value="1"/>
</dbReference>
<dbReference type="Pfam" id="PF04542">
    <property type="entry name" value="Sigma70_r2"/>
    <property type="match status" value="1"/>
</dbReference>
<keyword evidence="2" id="KW-0805">Transcription regulation</keyword>
<evidence type="ECO:0000256" key="3">
    <source>
        <dbReference type="ARBA" id="ARBA00023082"/>
    </source>
</evidence>
<reference evidence="7 8" key="1">
    <citation type="submission" date="2017-11" db="EMBL/GenBank/DDBJ databases">
        <title>Bacillus camelliae sp. nov., isolated from pu'er tea.</title>
        <authorList>
            <person name="Niu L."/>
        </authorList>
    </citation>
    <scope>NUCLEOTIDE SEQUENCE [LARGE SCALE GENOMIC DNA]</scope>
    <source>
        <strain evidence="7 8">7578-1</strain>
    </source>
</reference>
<dbReference type="PANTHER" id="PTHR43133">
    <property type="entry name" value="RNA POLYMERASE ECF-TYPE SIGMA FACTO"/>
    <property type="match status" value="1"/>
</dbReference>
<dbReference type="SUPFAM" id="SSF88659">
    <property type="entry name" value="Sigma3 and sigma4 domains of RNA polymerase sigma factors"/>
    <property type="match status" value="1"/>
</dbReference>
<keyword evidence="3" id="KW-0731">Sigma factor</keyword>
<dbReference type="AlphaFoldDB" id="A0A2N3LLS0"/>
<proteinExistence type="inferred from homology"/>
<dbReference type="RefSeq" id="WP_101353575.1">
    <property type="nucleotide sequence ID" value="NZ_PIQO01000004.1"/>
</dbReference>
<gene>
    <name evidence="7" type="ORF">CWO92_07360</name>
</gene>
<evidence type="ECO:0000256" key="2">
    <source>
        <dbReference type="ARBA" id="ARBA00023015"/>
    </source>
</evidence>